<reference evidence="2 4" key="2">
    <citation type="submission" date="2019-08" db="EMBL/GenBank/DDBJ databases">
        <title>Whole genome sequencing of Aggregatibacter actinomycetemcomitans cultured from blood stream infections in Denmark reveals a novel phylogenetic lineage expressing serotype a membrane O polysaccharide.</title>
        <authorList>
            <person name="Nedergaard S."/>
            <person name="Kobel C.M."/>
            <person name="Nielsen M.B."/>
            <person name="Moeller R.T."/>
            <person name="Jensen A.B."/>
            <person name="Noerskov-Lauritsen N."/>
        </authorList>
    </citation>
    <scope>NUCLEOTIDE SEQUENCE [LARGE SCALE GENOMIC DNA]</scope>
    <source>
        <strain evidence="2 4">PN_563</strain>
    </source>
</reference>
<evidence type="ECO:0000313" key="4">
    <source>
        <dbReference type="Proteomes" id="UP000323012"/>
    </source>
</evidence>
<name>A0A142G118_AGGAC</name>
<accession>A0A142G118</accession>
<protein>
    <submittedName>
        <fullName evidence="2">Transposase</fullName>
    </submittedName>
</protein>
<evidence type="ECO:0000313" key="2">
    <source>
        <dbReference type="EMBL" id="TYA37967.1"/>
    </source>
</evidence>
<proteinExistence type="predicted"/>
<dbReference type="RefSeq" id="WP_005542604.1">
    <property type="nucleotide sequence ID" value="NZ_CP012959.1"/>
</dbReference>
<dbReference type="KEGG" id="aact:ACT75_07315"/>
<dbReference type="EMBL" id="CP012959">
    <property type="protein sequence ID" value="AMQ94348.1"/>
    <property type="molecule type" value="Genomic_DNA"/>
</dbReference>
<sequence>MTKLFIQTFKQQCVDLMLKQHHTIAQVSKIMSVSTSALQRRTAVSKRTARHHPEQPAITAGPREIQRLRAENEQLRSDNALLKKVSAFLIDKQ</sequence>
<dbReference type="Proteomes" id="UP000072236">
    <property type="component" value="Chromosome"/>
</dbReference>
<dbReference type="SUPFAM" id="SSF46689">
    <property type="entry name" value="Homeodomain-like"/>
    <property type="match status" value="1"/>
</dbReference>
<organism evidence="2 4">
    <name type="scientific">Aggregatibacter actinomycetemcomitans</name>
    <name type="common">Actinobacillus actinomycetemcomitans</name>
    <name type="synonym">Haemophilus actinomycetemcomitans</name>
    <dbReference type="NCBI Taxonomy" id="714"/>
    <lineage>
        <taxon>Bacteria</taxon>
        <taxon>Pseudomonadati</taxon>
        <taxon>Pseudomonadota</taxon>
        <taxon>Gammaproteobacteria</taxon>
        <taxon>Pasteurellales</taxon>
        <taxon>Pasteurellaceae</taxon>
        <taxon>Aggregatibacter</taxon>
    </lineage>
</organism>
<dbReference type="InterPro" id="IPR009057">
    <property type="entry name" value="Homeodomain-like_sf"/>
</dbReference>
<evidence type="ECO:0000313" key="1">
    <source>
        <dbReference type="EMBL" id="AMQ94348.1"/>
    </source>
</evidence>
<dbReference type="AlphaFoldDB" id="A0A142G118"/>
<dbReference type="EMBL" id="VSED01000080">
    <property type="protein sequence ID" value="TYA37967.1"/>
    <property type="molecule type" value="Genomic_DNA"/>
</dbReference>
<dbReference type="Proteomes" id="UP000323012">
    <property type="component" value="Unassembled WGS sequence"/>
</dbReference>
<evidence type="ECO:0000313" key="3">
    <source>
        <dbReference type="Proteomes" id="UP000072236"/>
    </source>
</evidence>
<dbReference type="Gene3D" id="1.10.10.60">
    <property type="entry name" value="Homeodomain-like"/>
    <property type="match status" value="1"/>
</dbReference>
<gene>
    <name evidence="1" type="ORF">ACT75_07315</name>
    <name evidence="2" type="ORF">FXB79_11360</name>
</gene>
<reference evidence="1 3" key="1">
    <citation type="submission" date="2015-10" db="EMBL/GenBank/DDBJ databases">
        <title>Tn-seq of a polymicrobial infection.</title>
        <authorList>
            <person name="Stacy A."/>
            <person name="Rumbaugh K.P."/>
            <person name="Whiteley M."/>
        </authorList>
    </citation>
    <scope>NUCLEOTIDE SEQUENCE [LARGE SCALE GENOMIC DNA]</scope>
    <source>
        <strain evidence="1 3">624</strain>
    </source>
</reference>